<comment type="similarity">
    <text evidence="8 9">Belongs to the OMP decarboxylase family. Type 1 subfamily.</text>
</comment>
<dbReference type="CDD" id="cd04725">
    <property type="entry name" value="OMP_decarboxylase_like"/>
    <property type="match status" value="1"/>
</dbReference>
<feature type="binding site" evidence="9 11">
    <location>
        <position position="50"/>
    </location>
    <ligand>
        <name>substrate</name>
    </ligand>
</feature>
<feature type="active site" description="For OMPdecase activity" evidence="10">
    <location>
        <position position="81"/>
    </location>
</feature>
<dbReference type="InterPro" id="IPR001754">
    <property type="entry name" value="OMPdeCOase_dom"/>
</dbReference>
<feature type="domain" description="Orotidine 5'-phosphate decarboxylase" evidence="13">
    <location>
        <begin position="22"/>
        <end position="246"/>
    </location>
</feature>
<dbReference type="PANTHER" id="PTHR32119">
    <property type="entry name" value="OROTIDINE 5'-PHOSPHATE DECARBOXYLASE"/>
    <property type="match status" value="1"/>
</dbReference>
<feature type="binding site" evidence="9 11">
    <location>
        <position position="140"/>
    </location>
    <ligand>
        <name>substrate</name>
    </ligand>
</feature>
<feature type="binding site" evidence="9 11">
    <location>
        <position position="231"/>
    </location>
    <ligand>
        <name>substrate</name>
    </ligand>
</feature>
<feature type="active site" description="For OMPdecase activity" evidence="10">
    <location>
        <position position="78"/>
    </location>
</feature>
<evidence type="ECO:0000256" key="5">
    <source>
        <dbReference type="ARBA" id="ARBA00022975"/>
    </source>
</evidence>
<organism evidence="14 15">
    <name type="scientific">Tistlia consotensis USBA 355</name>
    <dbReference type="NCBI Taxonomy" id="560819"/>
    <lineage>
        <taxon>Bacteria</taxon>
        <taxon>Pseudomonadati</taxon>
        <taxon>Pseudomonadota</taxon>
        <taxon>Alphaproteobacteria</taxon>
        <taxon>Rhodospirillales</taxon>
        <taxon>Rhodovibrionaceae</taxon>
        <taxon>Tistlia</taxon>
    </lineage>
</organism>
<dbReference type="PROSITE" id="PS00156">
    <property type="entry name" value="OMPDECASE"/>
    <property type="match status" value="1"/>
</dbReference>
<feature type="binding site" evidence="9 11">
    <location>
        <position position="201"/>
    </location>
    <ligand>
        <name>substrate</name>
    </ligand>
</feature>
<dbReference type="UniPathway" id="UPA00070">
    <property type="reaction ID" value="UER00120"/>
</dbReference>
<keyword evidence="6 9" id="KW-0456">Lyase</keyword>
<dbReference type="InterPro" id="IPR047596">
    <property type="entry name" value="OMPdecase_bac"/>
</dbReference>
<comment type="function">
    <text evidence="1 9">Catalyzes the decarboxylation of orotidine 5'-monophosphate (OMP) to uridine 5'-monophosphate (UMP).</text>
</comment>
<dbReference type="EMBL" id="FWZX01000001">
    <property type="protein sequence ID" value="SME94271.1"/>
    <property type="molecule type" value="Genomic_DNA"/>
</dbReference>
<feature type="binding site" evidence="9 11">
    <location>
        <position position="28"/>
    </location>
    <ligand>
        <name>substrate</name>
    </ligand>
</feature>
<evidence type="ECO:0000313" key="14">
    <source>
        <dbReference type="EMBL" id="SME94271.1"/>
    </source>
</evidence>
<evidence type="ECO:0000256" key="6">
    <source>
        <dbReference type="ARBA" id="ARBA00023239"/>
    </source>
</evidence>
<comment type="catalytic activity">
    <reaction evidence="7 9 12">
        <text>orotidine 5'-phosphate + H(+) = UMP + CO2</text>
        <dbReference type="Rhea" id="RHEA:11596"/>
        <dbReference type="ChEBI" id="CHEBI:15378"/>
        <dbReference type="ChEBI" id="CHEBI:16526"/>
        <dbReference type="ChEBI" id="CHEBI:57538"/>
        <dbReference type="ChEBI" id="CHEBI:57865"/>
        <dbReference type="EC" id="4.1.1.23"/>
    </reaction>
</comment>
<feature type="binding site" evidence="9">
    <location>
        <begin position="76"/>
        <end position="85"/>
    </location>
    <ligand>
        <name>substrate</name>
    </ligand>
</feature>
<evidence type="ECO:0000256" key="1">
    <source>
        <dbReference type="ARBA" id="ARBA00002356"/>
    </source>
</evidence>
<dbReference type="RefSeq" id="WP_085120981.1">
    <property type="nucleotide sequence ID" value="NZ_FWZX01000001.1"/>
</dbReference>
<dbReference type="STRING" id="560819.SAMN05428998_101665"/>
<dbReference type="GO" id="GO:0006207">
    <property type="term" value="P:'de novo' pyrimidine nucleobase biosynthetic process"/>
    <property type="evidence" value="ECO:0007669"/>
    <property type="project" value="InterPro"/>
</dbReference>
<keyword evidence="15" id="KW-1185">Reference proteome</keyword>
<evidence type="ECO:0000256" key="7">
    <source>
        <dbReference type="ARBA" id="ARBA00049157"/>
    </source>
</evidence>
<evidence type="ECO:0000256" key="4">
    <source>
        <dbReference type="ARBA" id="ARBA00022793"/>
    </source>
</evidence>
<evidence type="ECO:0000313" key="15">
    <source>
        <dbReference type="Proteomes" id="UP000192917"/>
    </source>
</evidence>
<evidence type="ECO:0000256" key="10">
    <source>
        <dbReference type="PIRSR" id="PIRSR614732-1"/>
    </source>
</evidence>
<dbReference type="InterPro" id="IPR013785">
    <property type="entry name" value="Aldolase_TIM"/>
</dbReference>
<dbReference type="InterPro" id="IPR018089">
    <property type="entry name" value="OMPdecase_AS"/>
</dbReference>
<dbReference type="NCBIfam" id="NF001273">
    <property type="entry name" value="PRK00230.1"/>
    <property type="match status" value="1"/>
</dbReference>
<dbReference type="FunFam" id="3.20.20.70:FF:000015">
    <property type="entry name" value="Orotidine 5'-phosphate decarboxylase"/>
    <property type="match status" value="1"/>
</dbReference>
<dbReference type="SMART" id="SM00934">
    <property type="entry name" value="OMPdecase"/>
    <property type="match status" value="1"/>
</dbReference>
<dbReference type="InterPro" id="IPR011060">
    <property type="entry name" value="RibuloseP-bd_barrel"/>
</dbReference>
<reference evidence="14 15" key="1">
    <citation type="submission" date="2017-04" db="EMBL/GenBank/DDBJ databases">
        <authorList>
            <person name="Afonso C.L."/>
            <person name="Miller P.J."/>
            <person name="Scott M.A."/>
            <person name="Spackman E."/>
            <person name="Goraichik I."/>
            <person name="Dimitrov K.M."/>
            <person name="Suarez D.L."/>
            <person name="Swayne D.E."/>
        </authorList>
    </citation>
    <scope>NUCLEOTIDE SEQUENCE [LARGE SCALE GENOMIC DNA]</scope>
    <source>
        <strain evidence="14 15">USBA 355</strain>
    </source>
</reference>
<dbReference type="GO" id="GO:0044205">
    <property type="term" value="P:'de novo' UMP biosynthetic process"/>
    <property type="evidence" value="ECO:0007669"/>
    <property type="project" value="UniProtKB-UniRule"/>
</dbReference>
<sequence>MSQASATASTPAGETGLSPTERIFVALDTQELERAGQLVATLRGSVGGFKVGKELFTAQGPDGVRAAVGGEPLFLDLKFHDIPNTVAGALRAAMHLRPRVVNVHASGGPAMLKAAVEAVREASEDLECERPWLIAVTVLTSLDDADLAAVGQEGPTESQVLRLARLAQDCGLDGVVCSPREIVPLRAACGADFRLVVPGIRPAWSASGDQKRVMTPARAIEAGADLLVIGRPITGAEDPAAAARRIAGELA</sequence>
<evidence type="ECO:0000256" key="8">
    <source>
        <dbReference type="ARBA" id="ARBA00061012"/>
    </source>
</evidence>
<evidence type="ECO:0000256" key="12">
    <source>
        <dbReference type="RuleBase" id="RU000512"/>
    </source>
</evidence>
<dbReference type="GO" id="GO:0005829">
    <property type="term" value="C:cytosol"/>
    <property type="evidence" value="ECO:0007669"/>
    <property type="project" value="TreeGrafter"/>
</dbReference>
<name>A0A1Y6BB66_9PROT</name>
<dbReference type="Gene3D" id="3.20.20.70">
    <property type="entry name" value="Aldolase class I"/>
    <property type="match status" value="1"/>
</dbReference>
<evidence type="ECO:0000256" key="11">
    <source>
        <dbReference type="PIRSR" id="PIRSR614732-2"/>
    </source>
</evidence>
<feature type="binding site" evidence="9 11">
    <location>
        <position position="210"/>
    </location>
    <ligand>
        <name>substrate</name>
    </ligand>
</feature>
<dbReference type="InterPro" id="IPR014732">
    <property type="entry name" value="OMPdecase"/>
</dbReference>
<dbReference type="EC" id="4.1.1.23" evidence="9"/>
<dbReference type="Proteomes" id="UP000192917">
    <property type="component" value="Unassembled WGS sequence"/>
</dbReference>
<feature type="active site" description="For OMPdecase activity" evidence="10">
    <location>
        <position position="76"/>
    </location>
</feature>
<keyword evidence="4 9" id="KW-0210">Decarboxylase</keyword>
<keyword evidence="5 9" id="KW-0665">Pyrimidine biosynthesis</keyword>
<evidence type="ECO:0000256" key="3">
    <source>
        <dbReference type="ARBA" id="ARBA00011738"/>
    </source>
</evidence>
<comment type="subunit">
    <text evidence="3 9">Homodimer.</text>
</comment>
<accession>A0A1Y6BB66</accession>
<comment type="pathway">
    <text evidence="2 9 12">Pyrimidine metabolism; UMP biosynthesis via de novo pathway; UMP from orotate: step 2/2.</text>
</comment>
<dbReference type="Pfam" id="PF00215">
    <property type="entry name" value="OMPdecase"/>
    <property type="match status" value="1"/>
</dbReference>
<dbReference type="GO" id="GO:0004590">
    <property type="term" value="F:orotidine-5'-phosphate decarboxylase activity"/>
    <property type="evidence" value="ECO:0007669"/>
    <property type="project" value="UniProtKB-UniRule"/>
</dbReference>
<evidence type="ECO:0000259" key="13">
    <source>
        <dbReference type="SMART" id="SM00934"/>
    </source>
</evidence>
<evidence type="ECO:0000256" key="2">
    <source>
        <dbReference type="ARBA" id="ARBA00004861"/>
    </source>
</evidence>
<dbReference type="AlphaFoldDB" id="A0A1Y6BB66"/>
<gene>
    <name evidence="9" type="primary">pyrF</name>
    <name evidence="14" type="ORF">SAMN05428998_101665</name>
</gene>
<dbReference type="HAMAP" id="MF_01200_B">
    <property type="entry name" value="OMPdecase_type1_B"/>
    <property type="match status" value="1"/>
</dbReference>
<evidence type="ECO:0000256" key="9">
    <source>
        <dbReference type="HAMAP-Rule" id="MF_01200"/>
    </source>
</evidence>
<feature type="active site" description="Proton donor" evidence="9">
    <location>
        <position position="78"/>
    </location>
</feature>
<proteinExistence type="inferred from homology"/>
<dbReference type="SUPFAM" id="SSF51366">
    <property type="entry name" value="Ribulose-phoshate binding barrel"/>
    <property type="match status" value="1"/>
</dbReference>
<feature type="binding site" evidence="9 11">
    <location>
        <position position="230"/>
    </location>
    <ligand>
        <name>substrate</name>
    </ligand>
</feature>
<dbReference type="NCBIfam" id="TIGR01740">
    <property type="entry name" value="pyrF"/>
    <property type="match status" value="1"/>
</dbReference>
<protein>
    <recommendedName>
        <fullName evidence="9">Orotidine 5'-phosphate decarboxylase</fullName>
        <ecNumber evidence="9">4.1.1.23</ecNumber>
    </recommendedName>
    <alternativeName>
        <fullName evidence="9">OMP decarboxylase</fullName>
        <shortName evidence="9">OMPDCase</shortName>
        <shortName evidence="9">OMPdecase</shortName>
    </alternativeName>
</protein>
<dbReference type="PANTHER" id="PTHR32119:SF2">
    <property type="entry name" value="OROTIDINE 5'-PHOSPHATE DECARBOXYLASE"/>
    <property type="match status" value="1"/>
</dbReference>